<dbReference type="InterPro" id="IPR036389">
    <property type="entry name" value="RNase_III_sf"/>
</dbReference>
<dbReference type="Pfam" id="PF03368">
    <property type="entry name" value="Dicer_dimer"/>
    <property type="match status" value="1"/>
</dbReference>
<feature type="domain" description="RNase III" evidence="15">
    <location>
        <begin position="1117"/>
        <end position="1245"/>
    </location>
</feature>
<evidence type="ECO:0000256" key="12">
    <source>
        <dbReference type="ARBA" id="ARBA00023118"/>
    </source>
</evidence>
<name>A0A9P8WD17_9HYPO</name>
<dbReference type="SUPFAM" id="SSF54768">
    <property type="entry name" value="dsRNA-binding domain-like"/>
    <property type="match status" value="1"/>
</dbReference>
<dbReference type="InterPro" id="IPR014001">
    <property type="entry name" value="Helicase_ATP-bd"/>
</dbReference>
<evidence type="ECO:0000256" key="5">
    <source>
        <dbReference type="ARBA" id="ARBA00022737"/>
    </source>
</evidence>
<comment type="cofactor">
    <cofactor evidence="2">
        <name>Mg(2+)</name>
        <dbReference type="ChEBI" id="CHEBI:18420"/>
    </cofactor>
</comment>
<evidence type="ECO:0000256" key="4">
    <source>
        <dbReference type="ARBA" id="ARBA00022723"/>
    </source>
</evidence>
<dbReference type="GO" id="GO:0005737">
    <property type="term" value="C:cytoplasm"/>
    <property type="evidence" value="ECO:0007669"/>
    <property type="project" value="TreeGrafter"/>
</dbReference>
<dbReference type="InterPro" id="IPR038248">
    <property type="entry name" value="Dicer_dimer_sf"/>
</dbReference>
<dbReference type="GO" id="GO:0004525">
    <property type="term" value="F:ribonuclease III activity"/>
    <property type="evidence" value="ECO:0007669"/>
    <property type="project" value="InterPro"/>
</dbReference>
<evidence type="ECO:0000256" key="10">
    <source>
        <dbReference type="ARBA" id="ARBA00022842"/>
    </source>
</evidence>
<dbReference type="GO" id="GO:0030422">
    <property type="term" value="P:siRNA processing"/>
    <property type="evidence" value="ECO:0007669"/>
    <property type="project" value="TreeGrafter"/>
</dbReference>
<dbReference type="InterPro" id="IPR011545">
    <property type="entry name" value="DEAD/DEAH_box_helicase_dom"/>
</dbReference>
<dbReference type="InterPro" id="IPR001650">
    <property type="entry name" value="Helicase_C-like"/>
</dbReference>
<evidence type="ECO:0000256" key="6">
    <source>
        <dbReference type="ARBA" id="ARBA00022741"/>
    </source>
</evidence>
<evidence type="ECO:0000256" key="7">
    <source>
        <dbReference type="ARBA" id="ARBA00022801"/>
    </source>
</evidence>
<evidence type="ECO:0000256" key="13">
    <source>
        <dbReference type="ARBA" id="ARBA00023211"/>
    </source>
</evidence>
<dbReference type="GO" id="GO:0003723">
    <property type="term" value="F:RNA binding"/>
    <property type="evidence" value="ECO:0007669"/>
    <property type="project" value="UniProtKB-UniRule"/>
</dbReference>
<evidence type="ECO:0000259" key="18">
    <source>
        <dbReference type="PROSITE" id="PS51327"/>
    </source>
</evidence>
<evidence type="ECO:0000256" key="11">
    <source>
        <dbReference type="ARBA" id="ARBA00022884"/>
    </source>
</evidence>
<dbReference type="CDD" id="cd18034">
    <property type="entry name" value="DEXHc_dicer"/>
    <property type="match status" value="1"/>
</dbReference>
<keyword evidence="4" id="KW-0479">Metal-binding</keyword>
<dbReference type="GO" id="GO:0050688">
    <property type="term" value="P:regulation of defense response to virus"/>
    <property type="evidence" value="ECO:0007669"/>
    <property type="project" value="UniProtKB-KW"/>
</dbReference>
<evidence type="ECO:0000256" key="8">
    <source>
        <dbReference type="ARBA" id="ARBA00022806"/>
    </source>
</evidence>
<keyword evidence="7" id="KW-0378">Hydrolase</keyword>
<keyword evidence="12" id="KW-0051">Antiviral defense</keyword>
<dbReference type="GO" id="GO:0005634">
    <property type="term" value="C:nucleus"/>
    <property type="evidence" value="ECO:0007669"/>
    <property type="project" value="TreeGrafter"/>
</dbReference>
<dbReference type="Pfam" id="PF00270">
    <property type="entry name" value="DEAD"/>
    <property type="match status" value="1"/>
</dbReference>
<dbReference type="PANTHER" id="PTHR14950:SF37">
    <property type="entry name" value="ENDORIBONUCLEASE DICER"/>
    <property type="match status" value="1"/>
</dbReference>
<keyword evidence="8" id="KW-0347">Helicase</keyword>
<dbReference type="Gene3D" id="3.30.160.20">
    <property type="match status" value="1"/>
</dbReference>
<evidence type="ECO:0000256" key="9">
    <source>
        <dbReference type="ARBA" id="ARBA00022840"/>
    </source>
</evidence>
<protein>
    <recommendedName>
        <fullName evidence="21">Dicer-like protein 2</fullName>
    </recommendedName>
</protein>
<dbReference type="PROSITE" id="PS00517">
    <property type="entry name" value="RNASE_3_1"/>
    <property type="match status" value="2"/>
</dbReference>
<dbReference type="Gene3D" id="3.40.50.300">
    <property type="entry name" value="P-loop containing nucleotide triphosphate hydrolases"/>
    <property type="match status" value="2"/>
</dbReference>
<evidence type="ECO:0000313" key="20">
    <source>
        <dbReference type="Proteomes" id="UP000777438"/>
    </source>
</evidence>
<dbReference type="SMART" id="SM00487">
    <property type="entry name" value="DEXDc"/>
    <property type="match status" value="1"/>
</dbReference>
<keyword evidence="9" id="KW-0067">ATP-binding</keyword>
<dbReference type="InterPro" id="IPR014720">
    <property type="entry name" value="dsRBD_dom"/>
</dbReference>
<evidence type="ECO:0000259" key="16">
    <source>
        <dbReference type="PROSITE" id="PS51192"/>
    </source>
</evidence>
<dbReference type="PANTHER" id="PTHR14950">
    <property type="entry name" value="DICER-RELATED"/>
    <property type="match status" value="1"/>
</dbReference>
<sequence>MVGGSLLTRADADAIHRRLRRHQPTWLWASQALLLQGCLCRPSNRTPFASRTPLRCVCHTRLRGTFGLAHPRAAFSNVPSMSACPLSARSTHKRPRLLARPVPWNRFLNPGLLGSRRVRVTAVTLPRLTGRTIHQPPVTIDDMSVGLSHSSSFSVVEDGDSGASMAVDDMAVDEASSPTSHITELASVIAPDGSTEATAVSANEPEPDPPAEETMSARAYQLEMLQQSLKRNVIVVMDTGSGKTQVAVLRIKAELEKSSPDKIIWFLAPTVSLCEQQCEVIRLQNPSVAIEVLTGNDSVESWSLQTWQDILSRTRVLVTTFQVLLDALTHGFVNMKTLALLVMDEAHNCKGNSPGCQIMTKFYHQAKAANEVVPAILGLTASPIMRSDPKGIRKLEEVMDAHCITPILHRDELLRCVNKPELIHLAFEPVEFPEHTPTMESLRQAYQGIDIKTDPQIRQLLKANSERARCELRRVIFEHDTYTQTQMKAFWGRSKEVLNQLGPWAVDHYISKVIRELLQRVDSAKADDENWPNEDKRYLANCLRKVSLSPVPTTPPDPSSLSNKANLLIKELVSAVDNVVGIIFVKERATVTILTDLLTTFPAVLEKYRIGTMVGTSNFQARNKNVYEFSNNVGLASLQDFQSGKINLLVATSVVEEGIDVPACNLVICYEKPANLKSFIQRRGRARMKQSKLVVFSERSAKGPTEWEALEEEMKRQYQQEREELSRLEELEAESAGSLYFEVPSTGARLDLDNAKAHLEHFCRVASRGEYIDCRPDYVFQYTSEGDESSITATVLLPSFLEPGQRTWSSGSAWRSQKNATKDAAFHAYVALYQAGLINDNLLPIKDTPVEEREPVAIEVPSFNPWKEIAHAWEDTGDKWVYPLRLLDKKGASMGEYNIVLPVQIPQPRPIKIHPGWADEWKIEIGAGRAISHHDAMKLPDHTSSLLALHFGYRWNVEDRNHVIKVFSNEPISNNVVGAIPFDPARHDPTMPYLVRDGHRNNTPYELTGLLPSKPPIEEVQHAFIDYKEAPDDVPYLTLRKVSRRADFLHRVMDDPRKGPSSSKPYSSVLPMSWAAVDDIPKRFAQFSMLIPSVIHELEVMITAVQLNKAVLKPVGITDLHLIVEAISSRNAIEPVNYERLEFLGDSILKFCTVVQVSAQYPTWPEGFLSFLKDRQVSNFNLLEASVRADLPKFILTKSFTGAKWRPIYADDVLQEESVSQKPLSSKTLADVVEALIGASYLNGGIPKALKCISVFLSGGGKHKMKWFEELGGRQKLFDNTVGDVGLPSTLQPLEEFIGYSFKKKALLIEAMTHASHTPDSGWRSLERLEFLGDAVLDYIIVTRMFKVTPPLAHYNLHLLKTAMVNGDFLGFITLEHGLKTKEAAVNDNGDVEEREVTLPLWKFMRHAAPAIGVEQMATSERFESLRGDIVEALTQGTHYPWALLTRLRAKKFYSDLLEALIGAVWVDSGCMETCEAVLGRFSILDYLERMLRDNVHILHPKEELGLLSASESVLYRYERVESAGGEKEHRCTVKVGGRVVAHAEGALSMEEAKTKAAELAVKFLTAQKMAVD</sequence>
<dbReference type="SUPFAM" id="SSF52540">
    <property type="entry name" value="P-loop containing nucleoside triphosphate hydrolases"/>
    <property type="match status" value="1"/>
</dbReference>
<dbReference type="CDD" id="cd00593">
    <property type="entry name" value="RIBOc"/>
    <property type="match status" value="2"/>
</dbReference>
<dbReference type="SMART" id="SM00535">
    <property type="entry name" value="RIBOc"/>
    <property type="match status" value="2"/>
</dbReference>
<feature type="domain" description="RNase III" evidence="15">
    <location>
        <begin position="1291"/>
        <end position="1470"/>
    </location>
</feature>
<keyword evidence="6" id="KW-0547">Nucleotide-binding</keyword>
<dbReference type="GO" id="GO:0004386">
    <property type="term" value="F:helicase activity"/>
    <property type="evidence" value="ECO:0007669"/>
    <property type="project" value="UniProtKB-KW"/>
</dbReference>
<evidence type="ECO:0000256" key="2">
    <source>
        <dbReference type="ARBA" id="ARBA00001946"/>
    </source>
</evidence>
<dbReference type="Pfam" id="PF00035">
    <property type="entry name" value="dsrm"/>
    <property type="match status" value="1"/>
</dbReference>
<dbReference type="CDD" id="cd00048">
    <property type="entry name" value="DSRM_SF"/>
    <property type="match status" value="1"/>
</dbReference>
<dbReference type="Gene3D" id="3.30.160.380">
    <property type="entry name" value="Dicer dimerisation domain"/>
    <property type="match status" value="1"/>
</dbReference>
<feature type="domain" description="Dicer dsRNA-binding fold" evidence="18">
    <location>
        <begin position="755"/>
        <end position="852"/>
    </location>
</feature>
<evidence type="ECO:0000259" key="17">
    <source>
        <dbReference type="PROSITE" id="PS51194"/>
    </source>
</evidence>
<dbReference type="EMBL" id="JAGPYM010000003">
    <property type="protein sequence ID" value="KAH6897417.1"/>
    <property type="molecule type" value="Genomic_DNA"/>
</dbReference>
<evidence type="ECO:0000256" key="14">
    <source>
        <dbReference type="PROSITE-ProRule" id="PRU00657"/>
    </source>
</evidence>
<keyword evidence="10" id="KW-0460">Magnesium</keyword>
<dbReference type="PROSITE" id="PS50142">
    <property type="entry name" value="RNASE_3_2"/>
    <property type="match status" value="2"/>
</dbReference>
<proteinExistence type="inferred from homology"/>
<keyword evidence="11 14" id="KW-0694">RNA-binding</keyword>
<evidence type="ECO:0000259" key="15">
    <source>
        <dbReference type="PROSITE" id="PS50142"/>
    </source>
</evidence>
<dbReference type="GO" id="GO:0046872">
    <property type="term" value="F:metal ion binding"/>
    <property type="evidence" value="ECO:0007669"/>
    <property type="project" value="UniProtKB-KW"/>
</dbReference>
<dbReference type="Gene3D" id="1.10.1520.10">
    <property type="entry name" value="Ribonuclease III domain"/>
    <property type="match status" value="2"/>
</dbReference>
<dbReference type="PROSITE" id="PS51194">
    <property type="entry name" value="HELICASE_CTER"/>
    <property type="match status" value="1"/>
</dbReference>
<accession>A0A9P8WD17</accession>
<dbReference type="PROSITE" id="PS51192">
    <property type="entry name" value="HELICASE_ATP_BIND_1"/>
    <property type="match status" value="1"/>
</dbReference>
<evidence type="ECO:0008006" key="21">
    <source>
        <dbReference type="Google" id="ProtNLM"/>
    </source>
</evidence>
<feature type="domain" description="Helicase ATP-binding" evidence="16">
    <location>
        <begin position="224"/>
        <end position="401"/>
    </location>
</feature>
<keyword evidence="13" id="KW-0464">Manganese</keyword>
<keyword evidence="3" id="KW-0930">Antiviral protein</keyword>
<comment type="similarity">
    <text evidence="14">Belongs to the helicase family. Dicer subfamily.</text>
</comment>
<dbReference type="SUPFAM" id="SSF69065">
    <property type="entry name" value="RNase III domain-like"/>
    <property type="match status" value="2"/>
</dbReference>
<evidence type="ECO:0000313" key="19">
    <source>
        <dbReference type="EMBL" id="KAH6897417.1"/>
    </source>
</evidence>
<reference evidence="19 20" key="1">
    <citation type="journal article" date="2021" name="Nat. Commun.">
        <title>Genetic determinants of endophytism in the Arabidopsis root mycobiome.</title>
        <authorList>
            <person name="Mesny F."/>
            <person name="Miyauchi S."/>
            <person name="Thiergart T."/>
            <person name="Pickel B."/>
            <person name="Atanasova L."/>
            <person name="Karlsson M."/>
            <person name="Huettel B."/>
            <person name="Barry K.W."/>
            <person name="Haridas S."/>
            <person name="Chen C."/>
            <person name="Bauer D."/>
            <person name="Andreopoulos W."/>
            <person name="Pangilinan J."/>
            <person name="LaButti K."/>
            <person name="Riley R."/>
            <person name="Lipzen A."/>
            <person name="Clum A."/>
            <person name="Drula E."/>
            <person name="Henrissat B."/>
            <person name="Kohler A."/>
            <person name="Grigoriev I.V."/>
            <person name="Martin F.M."/>
            <person name="Hacquard S."/>
        </authorList>
    </citation>
    <scope>NUCLEOTIDE SEQUENCE [LARGE SCALE GENOMIC DNA]</scope>
    <source>
        <strain evidence="19 20">MPI-CAGE-CH-0241</strain>
    </source>
</reference>
<dbReference type="InterPro" id="IPR027417">
    <property type="entry name" value="P-loop_NTPase"/>
</dbReference>
<comment type="cofactor">
    <cofactor evidence="1">
        <name>Mn(2+)</name>
        <dbReference type="ChEBI" id="CHEBI:29035"/>
    </cofactor>
</comment>
<evidence type="ECO:0000256" key="1">
    <source>
        <dbReference type="ARBA" id="ARBA00001936"/>
    </source>
</evidence>
<feature type="domain" description="Helicase C-terminal" evidence="17">
    <location>
        <begin position="568"/>
        <end position="726"/>
    </location>
</feature>
<gene>
    <name evidence="19" type="ORF">B0T10DRAFT_476782</name>
</gene>
<dbReference type="GO" id="GO:0005524">
    <property type="term" value="F:ATP binding"/>
    <property type="evidence" value="ECO:0007669"/>
    <property type="project" value="UniProtKB-KW"/>
</dbReference>
<organism evidence="19 20">
    <name type="scientific">Thelonectria olida</name>
    <dbReference type="NCBI Taxonomy" id="1576542"/>
    <lineage>
        <taxon>Eukaryota</taxon>
        <taxon>Fungi</taxon>
        <taxon>Dikarya</taxon>
        <taxon>Ascomycota</taxon>
        <taxon>Pezizomycotina</taxon>
        <taxon>Sordariomycetes</taxon>
        <taxon>Hypocreomycetidae</taxon>
        <taxon>Hypocreales</taxon>
        <taxon>Nectriaceae</taxon>
        <taxon>Thelonectria</taxon>
    </lineage>
</organism>
<evidence type="ECO:0000256" key="3">
    <source>
        <dbReference type="ARBA" id="ARBA00022721"/>
    </source>
</evidence>
<dbReference type="InterPro" id="IPR005034">
    <property type="entry name" value="Dicer_dimerisation"/>
</dbReference>
<dbReference type="SMART" id="SM00490">
    <property type="entry name" value="HELICc"/>
    <property type="match status" value="1"/>
</dbReference>
<comment type="caution">
    <text evidence="19">The sequence shown here is derived from an EMBL/GenBank/DDBJ whole genome shotgun (WGS) entry which is preliminary data.</text>
</comment>
<dbReference type="Pfam" id="PF00636">
    <property type="entry name" value="Ribonuclease_3"/>
    <property type="match status" value="2"/>
</dbReference>
<dbReference type="Proteomes" id="UP000777438">
    <property type="component" value="Unassembled WGS sequence"/>
</dbReference>
<keyword evidence="20" id="KW-1185">Reference proteome</keyword>
<keyword evidence="5" id="KW-0677">Repeat</keyword>
<dbReference type="Pfam" id="PF00271">
    <property type="entry name" value="Helicase_C"/>
    <property type="match status" value="1"/>
</dbReference>
<dbReference type="InterPro" id="IPR000999">
    <property type="entry name" value="RNase_III_dom"/>
</dbReference>
<dbReference type="OrthoDB" id="416741at2759"/>
<dbReference type="PROSITE" id="PS51327">
    <property type="entry name" value="DICER_DSRBF"/>
    <property type="match status" value="1"/>
</dbReference>
<dbReference type="GO" id="GO:0051607">
    <property type="term" value="P:defense response to virus"/>
    <property type="evidence" value="ECO:0007669"/>
    <property type="project" value="UniProtKB-KW"/>
</dbReference>